<dbReference type="AlphaFoldDB" id="A0AA38CA81"/>
<comment type="caution">
    <text evidence="1">The sequence shown here is derived from an EMBL/GenBank/DDBJ whole genome shotgun (WGS) entry which is preliminary data.</text>
</comment>
<organism evidence="1 2">
    <name type="scientific">Taxus chinensis</name>
    <name type="common">Chinese yew</name>
    <name type="synonym">Taxus wallichiana var. chinensis</name>
    <dbReference type="NCBI Taxonomy" id="29808"/>
    <lineage>
        <taxon>Eukaryota</taxon>
        <taxon>Viridiplantae</taxon>
        <taxon>Streptophyta</taxon>
        <taxon>Embryophyta</taxon>
        <taxon>Tracheophyta</taxon>
        <taxon>Spermatophyta</taxon>
        <taxon>Pinopsida</taxon>
        <taxon>Pinidae</taxon>
        <taxon>Conifers II</taxon>
        <taxon>Cupressales</taxon>
        <taxon>Taxaceae</taxon>
        <taxon>Taxus</taxon>
    </lineage>
</organism>
<evidence type="ECO:0000313" key="1">
    <source>
        <dbReference type="EMBL" id="KAH9293524.1"/>
    </source>
</evidence>
<evidence type="ECO:0000313" key="2">
    <source>
        <dbReference type="Proteomes" id="UP000824469"/>
    </source>
</evidence>
<dbReference type="Proteomes" id="UP000824469">
    <property type="component" value="Unassembled WGS sequence"/>
</dbReference>
<name>A0AA38CA81_TAXCH</name>
<accession>A0AA38CA81</accession>
<dbReference type="EMBL" id="JAHRHJ020001036">
    <property type="protein sequence ID" value="KAH9293524.1"/>
    <property type="molecule type" value="Genomic_DNA"/>
</dbReference>
<keyword evidence="2" id="KW-1185">Reference proteome</keyword>
<proteinExistence type="predicted"/>
<gene>
    <name evidence="1" type="ORF">KI387_041272</name>
</gene>
<reference evidence="1 2" key="1">
    <citation type="journal article" date="2021" name="Nat. Plants">
        <title>The Taxus genome provides insights into paclitaxel biosynthesis.</title>
        <authorList>
            <person name="Xiong X."/>
            <person name="Gou J."/>
            <person name="Liao Q."/>
            <person name="Li Y."/>
            <person name="Zhou Q."/>
            <person name="Bi G."/>
            <person name="Li C."/>
            <person name="Du R."/>
            <person name="Wang X."/>
            <person name="Sun T."/>
            <person name="Guo L."/>
            <person name="Liang H."/>
            <person name="Lu P."/>
            <person name="Wu Y."/>
            <person name="Zhang Z."/>
            <person name="Ro D.K."/>
            <person name="Shang Y."/>
            <person name="Huang S."/>
            <person name="Yan J."/>
        </authorList>
    </citation>
    <scope>NUCLEOTIDE SEQUENCE [LARGE SCALE GENOMIC DNA]</scope>
    <source>
        <strain evidence="1">Ta-2019</strain>
    </source>
</reference>
<feature type="non-terminal residue" evidence="1">
    <location>
        <position position="62"/>
    </location>
</feature>
<sequence length="62" mass="6398">MMCRRSMGKGGVNGLEVDGSAMEVMAVIGRNGRGMWGRSGIFGLVGGRVGEVVVVTEVASLI</sequence>
<protein>
    <submittedName>
        <fullName evidence="1">Uncharacterized protein</fullName>
    </submittedName>
</protein>